<organism evidence="1 2">
    <name type="scientific">Neobacillus kokaensis</name>
    <dbReference type="NCBI Taxonomy" id="2759023"/>
    <lineage>
        <taxon>Bacteria</taxon>
        <taxon>Bacillati</taxon>
        <taxon>Bacillota</taxon>
        <taxon>Bacilli</taxon>
        <taxon>Bacillales</taxon>
        <taxon>Bacillaceae</taxon>
        <taxon>Neobacillus</taxon>
    </lineage>
</organism>
<name>A0ABQ3NAF8_9BACI</name>
<evidence type="ECO:0000313" key="2">
    <source>
        <dbReference type="Proteomes" id="UP000637074"/>
    </source>
</evidence>
<proteinExistence type="predicted"/>
<comment type="caution">
    <text evidence="1">The sequence shown here is derived from an EMBL/GenBank/DDBJ whole genome shotgun (WGS) entry which is preliminary data.</text>
</comment>
<dbReference type="EMBL" id="BNDS01000011">
    <property type="protein sequence ID" value="GHH99236.1"/>
    <property type="molecule type" value="Genomic_DNA"/>
</dbReference>
<evidence type="ECO:0000313" key="1">
    <source>
        <dbReference type="EMBL" id="GHH99236.1"/>
    </source>
</evidence>
<keyword evidence="2" id="KW-1185">Reference proteome</keyword>
<gene>
    <name evidence="1" type="ORF">AM1BK_27790</name>
</gene>
<sequence>MKVCENVINIFRASNQFELNLFFEKNNFPTIEFIGILFYNTLHY</sequence>
<protein>
    <submittedName>
        <fullName evidence="1">Uncharacterized protein</fullName>
    </submittedName>
</protein>
<dbReference type="Proteomes" id="UP000637074">
    <property type="component" value="Unassembled WGS sequence"/>
</dbReference>
<accession>A0ABQ3NAF8</accession>
<reference evidence="1 2" key="1">
    <citation type="journal article" date="2022" name="Int. J. Syst. Evol. Microbiol.">
        <title>Neobacillus kokaensis sp. nov., isolated from soil.</title>
        <authorList>
            <person name="Yuki K."/>
            <person name="Matsubara H."/>
            <person name="Yamaguchi S."/>
        </authorList>
    </citation>
    <scope>NUCLEOTIDE SEQUENCE [LARGE SCALE GENOMIC DNA]</scope>
    <source>
        <strain evidence="1 2">LOB 377</strain>
    </source>
</reference>